<dbReference type="RefSeq" id="WP_091480975.1">
    <property type="nucleotide sequence ID" value="NZ_BJYC01000009.1"/>
</dbReference>
<comment type="function">
    <text evidence="9">Role in flagellar biosynthesis.</text>
</comment>
<keyword evidence="4 9" id="KW-1003">Cell membrane</keyword>
<gene>
    <name evidence="9" type="primary">fliQ</name>
    <name evidence="10" type="ORF">SAMN04488099_10825</name>
</gene>
<dbReference type="GO" id="GO:0044780">
    <property type="term" value="P:bacterial-type flagellum assembly"/>
    <property type="evidence" value="ECO:0007669"/>
    <property type="project" value="InterPro"/>
</dbReference>
<keyword evidence="5 9" id="KW-0812">Transmembrane</keyword>
<evidence type="ECO:0000313" key="11">
    <source>
        <dbReference type="Proteomes" id="UP000199081"/>
    </source>
</evidence>
<evidence type="ECO:0000256" key="6">
    <source>
        <dbReference type="ARBA" id="ARBA00022989"/>
    </source>
</evidence>
<evidence type="ECO:0000256" key="9">
    <source>
        <dbReference type="RuleBase" id="RU364090"/>
    </source>
</evidence>
<dbReference type="Pfam" id="PF01313">
    <property type="entry name" value="Bac_export_3"/>
    <property type="match status" value="1"/>
</dbReference>
<keyword evidence="10" id="KW-0966">Cell projection</keyword>
<evidence type="ECO:0000256" key="1">
    <source>
        <dbReference type="ARBA" id="ARBA00004651"/>
    </source>
</evidence>
<name>A0A1H7KSL5_9LACT</name>
<feature type="transmembrane region" description="Helical" evidence="9">
    <location>
        <begin position="51"/>
        <end position="70"/>
    </location>
</feature>
<evidence type="ECO:0000256" key="7">
    <source>
        <dbReference type="ARBA" id="ARBA00023136"/>
    </source>
</evidence>
<keyword evidence="10" id="KW-0969">Cilium</keyword>
<dbReference type="STRING" id="426702.SAMN04488099_10825"/>
<dbReference type="PRINTS" id="PR00952">
    <property type="entry name" value="TYPE3IMQPROT"/>
</dbReference>
<evidence type="ECO:0000256" key="3">
    <source>
        <dbReference type="ARBA" id="ARBA00021718"/>
    </source>
</evidence>
<keyword evidence="6 9" id="KW-1133">Transmembrane helix</keyword>
<keyword evidence="10" id="KW-0282">Flagellum</keyword>
<dbReference type="PANTHER" id="PTHR34040">
    <property type="entry name" value="FLAGELLAR BIOSYNTHETIC PROTEIN FLIQ"/>
    <property type="match status" value="1"/>
</dbReference>
<dbReference type="NCBIfam" id="TIGR01402">
    <property type="entry name" value="fliQ"/>
    <property type="match status" value="1"/>
</dbReference>
<dbReference type="GO" id="GO:0005886">
    <property type="term" value="C:plasma membrane"/>
    <property type="evidence" value="ECO:0007669"/>
    <property type="project" value="UniProtKB-SubCell"/>
</dbReference>
<keyword evidence="7 9" id="KW-0472">Membrane</keyword>
<dbReference type="OrthoDB" id="9806440at2"/>
<dbReference type="EMBL" id="FNZU01000008">
    <property type="protein sequence ID" value="SEK89554.1"/>
    <property type="molecule type" value="Genomic_DNA"/>
</dbReference>
<comment type="similarity">
    <text evidence="2 9">Belongs to the FliQ/MopD/SpaQ family.</text>
</comment>
<dbReference type="PIRSF" id="PIRSF004669">
    <property type="entry name" value="FliQ"/>
    <property type="match status" value="1"/>
</dbReference>
<evidence type="ECO:0000256" key="8">
    <source>
        <dbReference type="ARBA" id="ARBA00023143"/>
    </source>
</evidence>
<dbReference type="PANTHER" id="PTHR34040:SF2">
    <property type="entry name" value="FLAGELLAR BIOSYNTHETIC PROTEIN FLIQ"/>
    <property type="match status" value="1"/>
</dbReference>
<feature type="transmembrane region" description="Helical" evidence="9">
    <location>
        <begin position="20"/>
        <end position="39"/>
    </location>
</feature>
<evidence type="ECO:0000313" key="10">
    <source>
        <dbReference type="EMBL" id="SEK89554.1"/>
    </source>
</evidence>
<reference evidence="11" key="1">
    <citation type="submission" date="2016-10" db="EMBL/GenBank/DDBJ databases">
        <authorList>
            <person name="Varghese N."/>
            <person name="Submissions S."/>
        </authorList>
    </citation>
    <scope>NUCLEOTIDE SEQUENCE [LARGE SCALE GENOMIC DNA]</scope>
    <source>
        <strain evidence="11">DSM 19183</strain>
    </source>
</reference>
<evidence type="ECO:0000256" key="5">
    <source>
        <dbReference type="ARBA" id="ARBA00022692"/>
    </source>
</evidence>
<evidence type="ECO:0000256" key="4">
    <source>
        <dbReference type="ARBA" id="ARBA00022475"/>
    </source>
</evidence>
<keyword evidence="8 9" id="KW-0975">Bacterial flagellum</keyword>
<accession>A0A1H7KSL5</accession>
<proteinExistence type="inferred from homology"/>
<dbReference type="GO" id="GO:0009306">
    <property type="term" value="P:protein secretion"/>
    <property type="evidence" value="ECO:0007669"/>
    <property type="project" value="InterPro"/>
</dbReference>
<comment type="subcellular location">
    <subcellularLocation>
        <location evidence="1 9">Cell membrane</location>
        <topology evidence="1">Multi-pass membrane protein</topology>
    </subcellularLocation>
    <subcellularLocation>
        <location evidence="9">Bacterial flagellum basal body</location>
    </subcellularLocation>
</comment>
<sequence length="87" mass="9398">MSTQNVLDVLQDAFLVLIRVGGPVLITALVIGLVISIVQATTQIQEQTLSFVPKLFAILLTLVLLGNFMLNTLVAFTDRLFSIIAGL</sequence>
<organism evidence="10 11">
    <name type="scientific">Alkalibacterium pelagium</name>
    <dbReference type="NCBI Taxonomy" id="426702"/>
    <lineage>
        <taxon>Bacteria</taxon>
        <taxon>Bacillati</taxon>
        <taxon>Bacillota</taxon>
        <taxon>Bacilli</taxon>
        <taxon>Lactobacillales</taxon>
        <taxon>Carnobacteriaceae</taxon>
        <taxon>Alkalibacterium</taxon>
    </lineage>
</organism>
<protein>
    <recommendedName>
        <fullName evidence="3 9">Flagellar biosynthetic protein FliQ</fullName>
    </recommendedName>
</protein>
<dbReference type="InterPro" id="IPR002191">
    <property type="entry name" value="Bac_export_3"/>
</dbReference>
<dbReference type="Proteomes" id="UP000199081">
    <property type="component" value="Unassembled WGS sequence"/>
</dbReference>
<dbReference type="GO" id="GO:0009425">
    <property type="term" value="C:bacterial-type flagellum basal body"/>
    <property type="evidence" value="ECO:0007669"/>
    <property type="project" value="UniProtKB-SubCell"/>
</dbReference>
<keyword evidence="11" id="KW-1185">Reference proteome</keyword>
<evidence type="ECO:0000256" key="2">
    <source>
        <dbReference type="ARBA" id="ARBA00006156"/>
    </source>
</evidence>
<dbReference type="AlphaFoldDB" id="A0A1H7KSL5"/>
<dbReference type="InterPro" id="IPR006305">
    <property type="entry name" value="FliQ"/>
</dbReference>